<evidence type="ECO:0000313" key="2">
    <source>
        <dbReference type="EMBL" id="AXX85999.1"/>
    </source>
</evidence>
<dbReference type="EMBL" id="CP032101">
    <property type="protein sequence ID" value="AXX85999.1"/>
    <property type="molecule type" value="Genomic_DNA"/>
</dbReference>
<keyword evidence="1" id="KW-1133">Transmembrane helix</keyword>
<feature type="transmembrane region" description="Helical" evidence="1">
    <location>
        <begin position="25"/>
        <end position="44"/>
    </location>
</feature>
<gene>
    <name evidence="2" type="primary">dba</name>
    <name evidence="2" type="ORF">AMRN_0219</name>
</gene>
<organism evidence="2 3">
    <name type="scientific">Malaciobacter marinus</name>
    <dbReference type="NCBI Taxonomy" id="505249"/>
    <lineage>
        <taxon>Bacteria</taxon>
        <taxon>Pseudomonadati</taxon>
        <taxon>Campylobacterota</taxon>
        <taxon>Epsilonproteobacteria</taxon>
        <taxon>Campylobacterales</taxon>
        <taxon>Arcobacteraceae</taxon>
        <taxon>Malaciobacter</taxon>
    </lineage>
</organism>
<keyword evidence="1" id="KW-0812">Transmembrane</keyword>
<dbReference type="Proteomes" id="UP000264693">
    <property type="component" value="Chromosome"/>
</dbReference>
<proteinExistence type="predicted"/>
<name>A0A347THC1_9BACT</name>
<reference evidence="2 3" key="1">
    <citation type="submission" date="2018-08" db="EMBL/GenBank/DDBJ databases">
        <title>Complete genome of the Arcobacter marinus type strain JCM 15502.</title>
        <authorList>
            <person name="Miller W.G."/>
            <person name="Yee E."/>
            <person name="Huynh S."/>
            <person name="Parker C.T."/>
        </authorList>
    </citation>
    <scope>NUCLEOTIDE SEQUENCE [LARGE SCALE GENOMIC DNA]</scope>
    <source>
        <strain evidence="2 3">JCM 15502</strain>
    </source>
</reference>
<dbReference type="KEGG" id="amar:AMRN_0219"/>
<dbReference type="AlphaFoldDB" id="A0A347THC1"/>
<evidence type="ECO:0000256" key="1">
    <source>
        <dbReference type="SAM" id="Phobius"/>
    </source>
</evidence>
<keyword evidence="1" id="KW-0472">Membrane</keyword>
<dbReference type="RefSeq" id="WP_191282149.1">
    <property type="nucleotide sequence ID" value="NZ_CP032101.1"/>
</dbReference>
<protein>
    <submittedName>
        <fullName evidence="2">DsbI-accessory protein Dba</fullName>
    </submittedName>
</protein>
<sequence>MEFLELCLLLYVSYLVYKKPEKEKLAFNLLAFTAILVAFVFYAIDIQYNVLPAFNL</sequence>
<accession>A0A347THC1</accession>
<evidence type="ECO:0000313" key="3">
    <source>
        <dbReference type="Proteomes" id="UP000264693"/>
    </source>
</evidence>